<dbReference type="GO" id="GO:0003700">
    <property type="term" value="F:DNA-binding transcription factor activity"/>
    <property type="evidence" value="ECO:0007669"/>
    <property type="project" value="InterPro"/>
</dbReference>
<dbReference type="InterPro" id="IPR009061">
    <property type="entry name" value="DNA-bd_dom_put_sf"/>
</dbReference>
<keyword evidence="1 3" id="KW-0238">DNA-binding</keyword>
<dbReference type="SMART" id="SM00422">
    <property type="entry name" value="HTH_MERR"/>
    <property type="match status" value="1"/>
</dbReference>
<reference evidence="3 4" key="1">
    <citation type="submission" date="2018-06" db="EMBL/GenBank/DDBJ databases">
        <title>Genomic Encyclopedia of Type Strains, Phase IV (KMG-IV): sequencing the most valuable type-strain genomes for metagenomic binning, comparative biology and taxonomic classification.</title>
        <authorList>
            <person name="Goeker M."/>
        </authorList>
    </citation>
    <scope>NUCLEOTIDE SEQUENCE [LARGE SCALE GENOMIC DNA]</scope>
    <source>
        <strain evidence="3 4">DSM 44599</strain>
    </source>
</reference>
<evidence type="ECO:0000256" key="1">
    <source>
        <dbReference type="ARBA" id="ARBA00023125"/>
    </source>
</evidence>
<gene>
    <name evidence="3" type="ORF">DFR74_102751</name>
</gene>
<dbReference type="STRING" id="1210090.GCA_001613185_05242"/>
<evidence type="ECO:0000313" key="3">
    <source>
        <dbReference type="EMBL" id="RBO94328.1"/>
    </source>
</evidence>
<dbReference type="OrthoDB" id="4569196at2"/>
<keyword evidence="4" id="KW-1185">Reference proteome</keyword>
<protein>
    <submittedName>
        <fullName evidence="3">DNA-binding transcriptional MerR regulator</fullName>
    </submittedName>
</protein>
<proteinExistence type="predicted"/>
<dbReference type="Proteomes" id="UP000252586">
    <property type="component" value="Unassembled WGS sequence"/>
</dbReference>
<name>A0A366DYQ9_9NOCA</name>
<dbReference type="InterPro" id="IPR047057">
    <property type="entry name" value="MerR_fam"/>
</dbReference>
<dbReference type="PANTHER" id="PTHR30204">
    <property type="entry name" value="REDOX-CYCLING DRUG-SENSING TRANSCRIPTIONAL ACTIVATOR SOXR"/>
    <property type="match status" value="1"/>
</dbReference>
<dbReference type="CDD" id="cd00592">
    <property type="entry name" value="HTH_MerR-like"/>
    <property type="match status" value="1"/>
</dbReference>
<dbReference type="RefSeq" id="WP_067512209.1">
    <property type="nucleotide sequence ID" value="NZ_CP107943.1"/>
</dbReference>
<dbReference type="EMBL" id="QNRE01000002">
    <property type="protein sequence ID" value="RBO94328.1"/>
    <property type="molecule type" value="Genomic_DNA"/>
</dbReference>
<dbReference type="AlphaFoldDB" id="A0A366DYQ9"/>
<evidence type="ECO:0000313" key="4">
    <source>
        <dbReference type="Proteomes" id="UP000252586"/>
    </source>
</evidence>
<dbReference type="PROSITE" id="PS50937">
    <property type="entry name" value="HTH_MERR_2"/>
    <property type="match status" value="1"/>
</dbReference>
<feature type="domain" description="HTH merR-type" evidence="2">
    <location>
        <begin position="1"/>
        <end position="69"/>
    </location>
</feature>
<dbReference type="InterPro" id="IPR000551">
    <property type="entry name" value="MerR-type_HTH_dom"/>
</dbReference>
<accession>A0A366DYQ9</accession>
<sequence>MRISDVARAAGTTPRAVRHYHRLGLLAEPARKANGYRDYTAADLARLLRIRWLAENGLPLGSVAAVLAEGRDGEADDDIRADLRALVAGCERDIAVLTRKRDRLHRMLESATRGGTLTALPDEVVDAFERVRASTTDPRQVRALQQERDLLEVLAVSGAVPEEMLIPVTTVLEDDGLRHTYLRFLGEWESLRGKPVAECEPRIAALAAELAELLRERFTPEMFATRAEEADGLSVEDLIPDPAQRAVIVRGARALWES</sequence>
<dbReference type="SUPFAM" id="SSF46955">
    <property type="entry name" value="Putative DNA-binding domain"/>
    <property type="match status" value="1"/>
</dbReference>
<comment type="caution">
    <text evidence="3">The sequence shown here is derived from an EMBL/GenBank/DDBJ whole genome shotgun (WGS) entry which is preliminary data.</text>
</comment>
<organism evidence="3 4">
    <name type="scientific">Nocardia puris</name>
    <dbReference type="NCBI Taxonomy" id="208602"/>
    <lineage>
        <taxon>Bacteria</taxon>
        <taxon>Bacillati</taxon>
        <taxon>Actinomycetota</taxon>
        <taxon>Actinomycetes</taxon>
        <taxon>Mycobacteriales</taxon>
        <taxon>Nocardiaceae</taxon>
        <taxon>Nocardia</taxon>
    </lineage>
</organism>
<dbReference type="Gene3D" id="1.10.1660.10">
    <property type="match status" value="1"/>
</dbReference>
<evidence type="ECO:0000259" key="2">
    <source>
        <dbReference type="PROSITE" id="PS50937"/>
    </source>
</evidence>
<dbReference type="GO" id="GO:0003677">
    <property type="term" value="F:DNA binding"/>
    <property type="evidence" value="ECO:0007669"/>
    <property type="project" value="UniProtKB-KW"/>
</dbReference>
<dbReference type="PANTHER" id="PTHR30204:SF93">
    <property type="entry name" value="HTH MERR-TYPE DOMAIN-CONTAINING PROTEIN"/>
    <property type="match status" value="1"/>
</dbReference>
<dbReference type="Pfam" id="PF13411">
    <property type="entry name" value="MerR_1"/>
    <property type="match status" value="1"/>
</dbReference>